<feature type="domain" description="Aldehyde dehydrogenase" evidence="5">
    <location>
        <begin position="20"/>
        <end position="474"/>
    </location>
</feature>
<reference evidence="6 7" key="1">
    <citation type="submission" date="2016-05" db="EMBL/GenBank/DDBJ databases">
        <title>Diversity and Homogeneity among Thermoacidophilic Verrucomicrobia Methanotrophs Linked with Geographical Origin.</title>
        <authorList>
            <person name="Erikstad H.-A."/>
            <person name="Smestad N.B."/>
            <person name="Ceballos R.M."/>
            <person name="Birkeland N.-K."/>
        </authorList>
    </citation>
    <scope>NUCLEOTIDE SEQUENCE [LARGE SCALE GENOMIC DNA]</scope>
    <source>
        <strain evidence="6 7">Phi</strain>
    </source>
</reference>
<evidence type="ECO:0000256" key="2">
    <source>
        <dbReference type="ARBA" id="ARBA00023002"/>
    </source>
</evidence>
<dbReference type="PROSITE" id="PS00070">
    <property type="entry name" value="ALDEHYDE_DEHYDR_CYS"/>
    <property type="match status" value="1"/>
</dbReference>
<sequence length="480" mass="52899">MYRETLHQKWITQGKIGSDWVETLDSFELISPIDGRVIGLVSDCGPEEARWAIDESQKAFELWKNTTAEYRSELLRSWAQLIVKEKTTLAEIMALEMGKPVKEGRKEIDYAASFVNWYAEEAKRIYGMTIPPSGSSKKIIVSHEPVGPVLCITPWNFPSAMVTRKAASAMAAGCTVIVKPSEHSPLSALYLVSLWDKVGGPPGVFQVLPTSRPEKLCKPFFDDFRIRKVSFTGSVPVGKALYQESAKTLKGVLLELGGNAPMIVFADANLDIAVREAIQAKFRNAGQACIAVNRLYVENKIIGSFCNKLVEETKKLRVGNPLDEGVDIGPLVNEKALKKIDSLLSDALSKGAEIIYRGEATGLYFGPTIVRLNDTLLQIVTHEIFGPVLPVIPFESESEVVSWANGTRYGLAAYIMTSDLRRAFRLSHALEFGIVGINDGRPSCCQAPFGGIKESGIGREGGQWGIKEFLETKYLSFNLE</sequence>
<dbReference type="AlphaFoldDB" id="A0A4Y8PGW3"/>
<evidence type="ECO:0000256" key="4">
    <source>
        <dbReference type="RuleBase" id="RU003345"/>
    </source>
</evidence>
<dbReference type="CDD" id="cd07103">
    <property type="entry name" value="ALDH_F5_SSADH_GabD"/>
    <property type="match status" value="1"/>
</dbReference>
<dbReference type="Pfam" id="PF00171">
    <property type="entry name" value="Aldedh"/>
    <property type="match status" value="1"/>
</dbReference>
<dbReference type="InterPro" id="IPR016160">
    <property type="entry name" value="Ald_DH_CS_CYS"/>
</dbReference>
<keyword evidence="2 4" id="KW-0560">Oxidoreductase</keyword>
<protein>
    <submittedName>
        <fullName evidence="6">Succinate-semialdehyde dehydrogenase (NADP(+))</fullName>
    </submittedName>
</protein>
<evidence type="ECO:0000256" key="3">
    <source>
        <dbReference type="PROSITE-ProRule" id="PRU10007"/>
    </source>
</evidence>
<evidence type="ECO:0000313" key="6">
    <source>
        <dbReference type="EMBL" id="TFE71288.1"/>
    </source>
</evidence>
<dbReference type="FunFam" id="3.40.309.10:FF:000004">
    <property type="entry name" value="Succinate-semialdehyde dehydrogenase I"/>
    <property type="match status" value="1"/>
</dbReference>
<dbReference type="RefSeq" id="WP_134439277.1">
    <property type="nucleotide sequence ID" value="NZ_CP065957.1"/>
</dbReference>
<dbReference type="PANTHER" id="PTHR43353">
    <property type="entry name" value="SUCCINATE-SEMIALDEHYDE DEHYDROGENASE, MITOCHONDRIAL"/>
    <property type="match status" value="1"/>
</dbReference>
<dbReference type="PROSITE" id="PS00687">
    <property type="entry name" value="ALDEHYDE_DEHYDR_GLU"/>
    <property type="match status" value="1"/>
</dbReference>
<gene>
    <name evidence="6" type="primary">gabD</name>
    <name evidence="6" type="ORF">A7Q10_04730</name>
</gene>
<proteinExistence type="inferred from homology"/>
<dbReference type="FunFam" id="3.40.605.10:FF:000026">
    <property type="entry name" value="Aldehyde dehydrogenase, putative"/>
    <property type="match status" value="1"/>
</dbReference>
<organism evidence="6 7">
    <name type="scientific">Methylacidiphilum caldifontis</name>
    <dbReference type="NCBI Taxonomy" id="2795386"/>
    <lineage>
        <taxon>Bacteria</taxon>
        <taxon>Pseudomonadati</taxon>
        <taxon>Verrucomicrobiota</taxon>
        <taxon>Methylacidiphilae</taxon>
        <taxon>Methylacidiphilales</taxon>
        <taxon>Methylacidiphilaceae</taxon>
        <taxon>Methylacidiphilum (ex Ratnadevi et al. 2023)</taxon>
    </lineage>
</organism>
<dbReference type="InterPro" id="IPR016162">
    <property type="entry name" value="Ald_DH_N"/>
</dbReference>
<dbReference type="SUPFAM" id="SSF53720">
    <property type="entry name" value="ALDH-like"/>
    <property type="match status" value="1"/>
</dbReference>
<dbReference type="Proteomes" id="UP000297713">
    <property type="component" value="Unassembled WGS sequence"/>
</dbReference>
<comment type="caution">
    <text evidence="6">The sequence shown here is derived from an EMBL/GenBank/DDBJ whole genome shotgun (WGS) entry which is preliminary data.</text>
</comment>
<evidence type="ECO:0000259" key="5">
    <source>
        <dbReference type="Pfam" id="PF00171"/>
    </source>
</evidence>
<dbReference type="InterPro" id="IPR050740">
    <property type="entry name" value="Aldehyde_DH_Superfamily"/>
</dbReference>
<dbReference type="OrthoDB" id="9762913at2"/>
<keyword evidence="7" id="KW-1185">Reference proteome</keyword>
<dbReference type="Gene3D" id="3.40.605.10">
    <property type="entry name" value="Aldehyde Dehydrogenase, Chain A, domain 1"/>
    <property type="match status" value="1"/>
</dbReference>
<evidence type="ECO:0000313" key="7">
    <source>
        <dbReference type="Proteomes" id="UP000297713"/>
    </source>
</evidence>
<dbReference type="InterPro" id="IPR015590">
    <property type="entry name" value="Aldehyde_DH_dom"/>
</dbReference>
<dbReference type="EMBL" id="LXQC01000079">
    <property type="protein sequence ID" value="TFE71288.1"/>
    <property type="molecule type" value="Genomic_DNA"/>
</dbReference>
<feature type="active site" evidence="3">
    <location>
        <position position="255"/>
    </location>
</feature>
<dbReference type="InterPro" id="IPR016163">
    <property type="entry name" value="Ald_DH_C"/>
</dbReference>
<dbReference type="InterPro" id="IPR016161">
    <property type="entry name" value="Ald_DH/histidinol_DH"/>
</dbReference>
<name>A0A4Y8PGW3_9BACT</name>
<dbReference type="Gene3D" id="3.40.309.10">
    <property type="entry name" value="Aldehyde Dehydrogenase, Chain A, domain 2"/>
    <property type="match status" value="1"/>
</dbReference>
<dbReference type="GO" id="GO:0016620">
    <property type="term" value="F:oxidoreductase activity, acting on the aldehyde or oxo group of donors, NAD or NADP as acceptor"/>
    <property type="evidence" value="ECO:0007669"/>
    <property type="project" value="InterPro"/>
</dbReference>
<comment type="similarity">
    <text evidence="1 4">Belongs to the aldehyde dehydrogenase family.</text>
</comment>
<evidence type="ECO:0000256" key="1">
    <source>
        <dbReference type="ARBA" id="ARBA00009986"/>
    </source>
</evidence>
<accession>A0A4Y8PGW3</accession>
<dbReference type="FunFam" id="3.40.605.10:FF:000007">
    <property type="entry name" value="NAD/NADP-dependent betaine aldehyde dehydrogenase"/>
    <property type="match status" value="1"/>
</dbReference>
<dbReference type="InterPro" id="IPR029510">
    <property type="entry name" value="Ald_DH_CS_GLU"/>
</dbReference>
<dbReference type="PANTHER" id="PTHR43353:SF5">
    <property type="entry name" value="SUCCINATE-SEMIALDEHYDE DEHYDROGENASE, MITOCHONDRIAL"/>
    <property type="match status" value="1"/>
</dbReference>